<evidence type="ECO:0000313" key="1">
    <source>
        <dbReference type="EMBL" id="GJM64610.1"/>
    </source>
</evidence>
<dbReference type="Proteomes" id="UP001310022">
    <property type="component" value="Unassembled WGS sequence"/>
</dbReference>
<sequence>MINSISLIPQMLEVLDFRIILTPTIRQKCQSLNRFNQLIKYYKDPYTGTIIGLFDEFKLPFISPVDPEVDCASLPYVIEGNIFIEL</sequence>
<comment type="caution">
    <text evidence="1">The sequence shown here is derived from an EMBL/GenBank/DDBJ whole genome shotgun (WGS) entry which is preliminary data.</text>
</comment>
<dbReference type="EMBL" id="BQKE01000006">
    <property type="protein sequence ID" value="GJM64610.1"/>
    <property type="molecule type" value="Genomic_DNA"/>
</dbReference>
<name>A0AAN4W5R8_9BACT</name>
<organism evidence="1 2">
    <name type="scientific">Persicobacter diffluens</name>
    <dbReference type="NCBI Taxonomy" id="981"/>
    <lineage>
        <taxon>Bacteria</taxon>
        <taxon>Pseudomonadati</taxon>
        <taxon>Bacteroidota</taxon>
        <taxon>Cytophagia</taxon>
        <taxon>Cytophagales</taxon>
        <taxon>Persicobacteraceae</taxon>
        <taxon>Persicobacter</taxon>
    </lineage>
</organism>
<gene>
    <name evidence="1" type="ORF">PEDI_51620</name>
</gene>
<evidence type="ECO:0000313" key="2">
    <source>
        <dbReference type="Proteomes" id="UP001310022"/>
    </source>
</evidence>
<reference evidence="1 2" key="1">
    <citation type="submission" date="2021-12" db="EMBL/GenBank/DDBJ databases">
        <title>Genome sequencing of bacteria with rrn-lacking chromosome and rrn-plasmid.</title>
        <authorList>
            <person name="Anda M."/>
            <person name="Iwasaki W."/>
        </authorList>
    </citation>
    <scope>NUCLEOTIDE SEQUENCE [LARGE SCALE GENOMIC DNA]</scope>
    <source>
        <strain evidence="1 2">NBRC 15940</strain>
    </source>
</reference>
<dbReference type="RefSeq" id="WP_338239673.1">
    <property type="nucleotide sequence ID" value="NZ_BQKE01000006.1"/>
</dbReference>
<dbReference type="AlphaFoldDB" id="A0AAN4W5R8"/>
<accession>A0AAN4W5R8</accession>
<protein>
    <submittedName>
        <fullName evidence="1">Uncharacterized protein</fullName>
    </submittedName>
</protein>
<keyword evidence="2" id="KW-1185">Reference proteome</keyword>
<proteinExistence type="predicted"/>